<comment type="caution">
    <text evidence="1">The sequence shown here is derived from an EMBL/GenBank/DDBJ whole genome shotgun (WGS) entry which is preliminary data.</text>
</comment>
<accession>A0A4R1K232</accession>
<reference evidence="1 2" key="1">
    <citation type="submission" date="2019-03" db="EMBL/GenBank/DDBJ databases">
        <title>Genomic Encyclopedia of Type Strains, Phase IV (KMG-IV): sequencing the most valuable type-strain genomes for metagenomic binning, comparative biology and taxonomic classification.</title>
        <authorList>
            <person name="Goeker M."/>
        </authorList>
    </citation>
    <scope>NUCLEOTIDE SEQUENCE [LARGE SCALE GENOMIC DNA]</scope>
    <source>
        <strain evidence="1 2">DSM 18577</strain>
    </source>
</reference>
<gene>
    <name evidence="1" type="ORF">EV690_1770</name>
</gene>
<protein>
    <submittedName>
        <fullName evidence="1">Uncharacterized protein</fullName>
    </submittedName>
</protein>
<proteinExistence type="predicted"/>
<organism evidence="1 2">
    <name type="scientific">Celerinatantimonas diazotrophica</name>
    <dbReference type="NCBI Taxonomy" id="412034"/>
    <lineage>
        <taxon>Bacteria</taxon>
        <taxon>Pseudomonadati</taxon>
        <taxon>Pseudomonadota</taxon>
        <taxon>Gammaproteobacteria</taxon>
        <taxon>Celerinatantimonadaceae</taxon>
        <taxon>Celerinatantimonas</taxon>
    </lineage>
</organism>
<dbReference type="Proteomes" id="UP000295565">
    <property type="component" value="Unassembled WGS sequence"/>
</dbReference>
<evidence type="ECO:0000313" key="1">
    <source>
        <dbReference type="EMBL" id="TCK58065.1"/>
    </source>
</evidence>
<sequence length="133" mass="15713">MLICAKDGWREDWSKAIPSTWNYQTCHKYQSIPIYALSQDNKLLVVRPVLPKLNPVAAIWWWLLNRYRKVDVQFTPVSADATKAFQEILSQSVHCDDTTELDKHWLEQQINDAHSYYDFAKIYQQSGWSMTHH</sequence>
<dbReference type="EMBL" id="SMGD01000012">
    <property type="protein sequence ID" value="TCK58065.1"/>
    <property type="molecule type" value="Genomic_DNA"/>
</dbReference>
<dbReference type="RefSeq" id="WP_131912577.1">
    <property type="nucleotide sequence ID" value="NZ_OU594967.1"/>
</dbReference>
<keyword evidence="2" id="KW-1185">Reference proteome</keyword>
<dbReference type="AlphaFoldDB" id="A0A4R1K232"/>
<name>A0A4R1K232_9GAMM</name>
<evidence type="ECO:0000313" key="2">
    <source>
        <dbReference type="Proteomes" id="UP000295565"/>
    </source>
</evidence>